<accession>A0A2A9M6I4</accession>
<reference evidence="3 4" key="1">
    <citation type="submission" date="2017-09" db="EMBL/GenBank/DDBJ databases">
        <title>Genome sequencing of Besnoitia besnoiti strain Bb-Ger1.</title>
        <authorList>
            <person name="Schares G."/>
            <person name="Venepally P."/>
            <person name="Lorenzi H.A."/>
        </authorList>
    </citation>
    <scope>NUCLEOTIDE SEQUENCE [LARGE SCALE GENOMIC DNA]</scope>
    <source>
        <strain evidence="3 4">Bb-Ger1</strain>
    </source>
</reference>
<dbReference type="InterPro" id="IPR051130">
    <property type="entry name" value="Mito_struct-func_regulator"/>
</dbReference>
<name>A0A2A9M6I4_BESBE</name>
<feature type="compositionally biased region" description="Basic and acidic residues" evidence="1">
    <location>
        <begin position="439"/>
        <end position="450"/>
    </location>
</feature>
<dbReference type="PANTHER" id="PTHR43173">
    <property type="entry name" value="ABC1 FAMILY PROTEIN"/>
    <property type="match status" value="1"/>
</dbReference>
<dbReference type="GeneID" id="40306468"/>
<protein>
    <recommendedName>
        <fullName evidence="2">ABC1 atypical kinase-like domain-containing protein</fullName>
    </recommendedName>
</protein>
<dbReference type="InterPro" id="IPR004147">
    <property type="entry name" value="ABC1_dom"/>
</dbReference>
<gene>
    <name evidence="3" type="ORF">BESB_014060</name>
</gene>
<feature type="domain" description="ABC1 atypical kinase-like" evidence="2">
    <location>
        <begin position="250"/>
        <end position="376"/>
    </location>
</feature>
<dbReference type="SUPFAM" id="SSF56112">
    <property type="entry name" value="Protein kinase-like (PK-like)"/>
    <property type="match status" value="1"/>
</dbReference>
<evidence type="ECO:0000313" key="3">
    <source>
        <dbReference type="EMBL" id="PFH32794.1"/>
    </source>
</evidence>
<evidence type="ECO:0000313" key="4">
    <source>
        <dbReference type="Proteomes" id="UP000224006"/>
    </source>
</evidence>
<dbReference type="RefSeq" id="XP_029216803.1">
    <property type="nucleotide sequence ID" value="XM_029360136.1"/>
</dbReference>
<dbReference type="InterPro" id="IPR011009">
    <property type="entry name" value="Kinase-like_dom_sf"/>
</dbReference>
<dbReference type="VEuPathDB" id="ToxoDB:BESB_014060"/>
<evidence type="ECO:0000259" key="2">
    <source>
        <dbReference type="Pfam" id="PF03109"/>
    </source>
</evidence>
<dbReference type="EMBL" id="NWUJ01000010">
    <property type="protein sequence ID" value="PFH32794.1"/>
    <property type="molecule type" value="Genomic_DNA"/>
</dbReference>
<dbReference type="GO" id="GO:0007005">
    <property type="term" value="P:mitochondrion organization"/>
    <property type="evidence" value="ECO:0007669"/>
    <property type="project" value="TreeGrafter"/>
</dbReference>
<dbReference type="Pfam" id="PF03109">
    <property type="entry name" value="ABC1"/>
    <property type="match status" value="2"/>
</dbReference>
<sequence>MRGCRSHGALLALLRRTERLAPSSALRISTESPLCSLSPDVSASSSHLLVPRSSWGTFSLSSHVAPPACPRCLRAPSRSLALPKPAPASRSLLFLAREARVPLQHQSMAPCAVRFCKVFFSSARVALLPRDSHAVGTSLLGSSAVGVGRGLLLCGVFSLLGFFAVCRLAPDEARQFTVVRCLRAGGCLAGICVDYKLWGGSDMSGCHARSAQRLLRLAEANRGVYVKLGQHVAAMSYLLPPAYTETLAVLQAGAPTSSPEDVFAVLRKELGVRDLSEVFSEFDPQPVGAASLAQVHFARLRDGRPVAVKVQHREVAELARVDTLAVQILEGVAERVFPQVKLKWLAELVEKNLPEEVDFLKEAANAEKLSSLLSRHASLSYDLPSSVTYNFFVSSLSLFHFFDSFWLRWRRPASASPSSSPPPERSASETPPSSGASPLKRDREPGRQEPHLSAGEENTVNHEVSPAVFHEYEIQLRVPAVHRELSTSRVLIMERAPGVPADDLAGITKQGIHPLAVSRALNQLYEILVFREGFVHADPHPGNVLIHLEREAAPGELPAAPLRDAFKPENASAATSAPVVVSPSPASAPASGAASAAAVATAPLATVPAADAGRGARASRRGCPTLAVYILDHGLYCQLSPAFRENYAQLWLGVLRGDRAETAASCRFFGVEELAGLLQIILTLRSESSLEGGITRSRKSVEEDAMLRASFPEYFTRITEVLQLVPREFVLLIKTNDLLRAIQTKLGLDERLALVPVAHASLLLATECKLRRNQNASVFWRWWVLLRLKVTLWSLSLAERLLARRALHALETTAAHEKTNLALDALSGAILALL</sequence>
<dbReference type="GO" id="GO:0055088">
    <property type="term" value="P:lipid homeostasis"/>
    <property type="evidence" value="ECO:0007669"/>
    <property type="project" value="TreeGrafter"/>
</dbReference>
<dbReference type="STRING" id="94643.A0A2A9M6I4"/>
<dbReference type="AlphaFoldDB" id="A0A2A9M6I4"/>
<evidence type="ECO:0000256" key="1">
    <source>
        <dbReference type="SAM" id="MobiDB-lite"/>
    </source>
</evidence>
<dbReference type="OrthoDB" id="427480at2759"/>
<dbReference type="PANTHER" id="PTHR43173:SF19">
    <property type="entry name" value="AARF DOMAIN-CONTAINING PROTEIN KINASE 1"/>
    <property type="match status" value="1"/>
</dbReference>
<dbReference type="Proteomes" id="UP000224006">
    <property type="component" value="Chromosome IX"/>
</dbReference>
<organism evidence="3 4">
    <name type="scientific">Besnoitia besnoiti</name>
    <name type="common">Apicomplexan protozoan</name>
    <dbReference type="NCBI Taxonomy" id="94643"/>
    <lineage>
        <taxon>Eukaryota</taxon>
        <taxon>Sar</taxon>
        <taxon>Alveolata</taxon>
        <taxon>Apicomplexa</taxon>
        <taxon>Conoidasida</taxon>
        <taxon>Coccidia</taxon>
        <taxon>Eucoccidiorida</taxon>
        <taxon>Eimeriorina</taxon>
        <taxon>Sarcocystidae</taxon>
        <taxon>Besnoitia</taxon>
    </lineage>
</organism>
<keyword evidence="4" id="KW-1185">Reference proteome</keyword>
<proteinExistence type="predicted"/>
<feature type="region of interest" description="Disordered" evidence="1">
    <location>
        <begin position="415"/>
        <end position="460"/>
    </location>
</feature>
<dbReference type="KEGG" id="bbes:BESB_014060"/>
<comment type="caution">
    <text evidence="3">The sequence shown here is derived from an EMBL/GenBank/DDBJ whole genome shotgun (WGS) entry which is preliminary data.</text>
</comment>
<feature type="domain" description="ABC1 atypical kinase-like" evidence="2">
    <location>
        <begin position="469"/>
        <end position="549"/>
    </location>
</feature>
<dbReference type="GO" id="GO:0005743">
    <property type="term" value="C:mitochondrial inner membrane"/>
    <property type="evidence" value="ECO:0007669"/>
    <property type="project" value="TreeGrafter"/>
</dbReference>